<evidence type="ECO:0000259" key="9">
    <source>
        <dbReference type="PROSITE" id="PS50113"/>
    </source>
</evidence>
<evidence type="ECO:0000256" key="5">
    <source>
        <dbReference type="ARBA" id="ARBA00022777"/>
    </source>
</evidence>
<dbReference type="CDD" id="cd00130">
    <property type="entry name" value="PAS"/>
    <property type="match status" value="4"/>
</dbReference>
<dbReference type="PRINTS" id="PR00344">
    <property type="entry name" value="BCTRLSENSOR"/>
</dbReference>
<dbReference type="InterPro" id="IPR052162">
    <property type="entry name" value="Sensor_kinase/Photoreceptor"/>
</dbReference>
<dbReference type="Gene3D" id="1.10.287.130">
    <property type="match status" value="1"/>
</dbReference>
<dbReference type="InterPro" id="IPR004358">
    <property type="entry name" value="Sig_transdc_His_kin-like_C"/>
</dbReference>
<feature type="domain" description="PAC" evidence="9">
    <location>
        <begin position="502"/>
        <end position="558"/>
    </location>
</feature>
<comment type="catalytic activity">
    <reaction evidence="1">
        <text>ATP + protein L-histidine = ADP + protein N-phospho-L-histidine.</text>
        <dbReference type="EC" id="2.7.13.3"/>
    </reaction>
</comment>
<dbReference type="Gene3D" id="3.30.565.10">
    <property type="entry name" value="Histidine kinase-like ATPase, C-terminal domain"/>
    <property type="match status" value="1"/>
</dbReference>
<dbReference type="Pfam" id="PF08447">
    <property type="entry name" value="PAS_3"/>
    <property type="match status" value="2"/>
</dbReference>
<sequence>MTKPLKGDELTFLNGGGEMGDLIKSIEWDKTSLGDIKEWPTSLCSTLGLILHSAFPMCYFWGEEHICFYNDAFRIHLEGEEKNPVIGKRGFEAWPEMWNRLGPMVKEVVSTTKPVSYYNENLPFLTNKASKNRYWTFCCSAAFNDEGKVNGALITFTETTDNVKAKTELQESENLLRSMIRQAPVAIAIFRGSEHITEIANSKALELWGRTADEVEDKPILEVLQELKTQGIKEIVDQVFKTGEIFTASEYQLQLLRNQQLETIYLNFSFEPLVNAKGEIDGIMALGVEVTDHVIIRKTIEESEAKYKSLVHGLPVALYICDSEGYIQLFNEAAVKLWGHTPAIGKDLWSGSWKIFTLEGNPVLSEDLPMSHALKGGEVTNPILVVERPNGSRRHFIPHPKPIYNNDGQISGVINTLIDITDQIRGQEKIKESAIRMRAIADNIPNMAWMTHANGSVYWYNKKWQDYTGTTLEEVEGWNWQKVIHPEYLQEVLAKWQQSLKARKEFEMIFPLKGADNGYRQFLTRVLPVYDESGEISNWFGSNTDITEHIEAKKRLEESEQKFRLLADSMPEFVWIADPQGNINYFNQSVFKFSGFTPQELIRKDGWLQMVHPDDREENVRLWKKSIASGEDFIIEHRFYRHDGEYRWQLSRARPQFNENGEITMWVGTSTDIQEQKMFTNELEKQVRERTTELLKLNESLKESEQRYHLMVEEVQDYAILYLNKDGIVENWNAGAEKIKGYTAEEFVGKSFSNFYTEEDQKSGLPQKLLKKAIKNGQAIQEGWRVRKDKTLFWASVVITAVHGNNNKLIGFSKVTRDQTAKKEADDALQEKKIELEQKNNELQKMNKELQSFAYISSHDLQEPLRKIQTFASRIAEKESNSLSEYGLDLFNRMQSSAERMQSLIEDLLAYSRTHNLEGDFKKVALRGIIERVEDDLGEELLDKNATIDIQTSGEVNIIPFQIQQLFHNLFTNSLKFAKTEEPLRITISTAIVKGNTIENENLMDDHSYCRISVTDNGIGFDQRYSDKIFELFQRLHGKNEYPGTGIGLAIIKRIVENHNGAIVAKGELGVGATFHIFLPVEDQKIGI</sequence>
<comment type="caution">
    <text evidence="10">The sequence shown here is derived from an EMBL/GenBank/DDBJ whole genome shotgun (WGS) entry which is preliminary data.</text>
</comment>
<dbReference type="InterPro" id="IPR005467">
    <property type="entry name" value="His_kinase_dom"/>
</dbReference>
<accession>A0A918IQ49</accession>
<dbReference type="SMART" id="SM00388">
    <property type="entry name" value="HisKA"/>
    <property type="match status" value="1"/>
</dbReference>
<feature type="domain" description="PAS" evidence="8">
    <location>
        <begin position="559"/>
        <end position="630"/>
    </location>
</feature>
<dbReference type="InterPro" id="IPR001610">
    <property type="entry name" value="PAC"/>
</dbReference>
<dbReference type="PANTHER" id="PTHR43304">
    <property type="entry name" value="PHYTOCHROME-LIKE PROTEIN CPH1"/>
    <property type="match status" value="1"/>
</dbReference>
<dbReference type="FunFam" id="3.30.450.20:FF:000099">
    <property type="entry name" value="Sensory box sensor histidine kinase"/>
    <property type="match status" value="2"/>
</dbReference>
<feature type="domain" description="PAC" evidence="9">
    <location>
        <begin position="779"/>
        <end position="831"/>
    </location>
</feature>
<dbReference type="InterPro" id="IPR003661">
    <property type="entry name" value="HisK_dim/P_dom"/>
</dbReference>
<dbReference type="CDD" id="cd00082">
    <property type="entry name" value="HisKA"/>
    <property type="match status" value="1"/>
</dbReference>
<dbReference type="SUPFAM" id="SSF55785">
    <property type="entry name" value="PYP-like sensor domain (PAS domain)"/>
    <property type="match status" value="5"/>
</dbReference>
<dbReference type="RefSeq" id="WP_026813016.1">
    <property type="nucleotide sequence ID" value="NZ_BMWP01000004.1"/>
</dbReference>
<evidence type="ECO:0000313" key="11">
    <source>
        <dbReference type="Proteomes" id="UP000634668"/>
    </source>
</evidence>
<feature type="coiled-coil region" evidence="6">
    <location>
        <begin position="687"/>
        <end position="714"/>
    </location>
</feature>
<evidence type="ECO:0000313" key="10">
    <source>
        <dbReference type="EMBL" id="GGW26303.1"/>
    </source>
</evidence>
<dbReference type="InterPro" id="IPR000014">
    <property type="entry name" value="PAS"/>
</dbReference>
<dbReference type="Pfam" id="PF13426">
    <property type="entry name" value="PAS_9"/>
    <property type="match status" value="1"/>
</dbReference>
<dbReference type="InterPro" id="IPR000700">
    <property type="entry name" value="PAS-assoc_C"/>
</dbReference>
<dbReference type="NCBIfam" id="TIGR00229">
    <property type="entry name" value="sensory_box"/>
    <property type="match status" value="5"/>
</dbReference>
<dbReference type="Proteomes" id="UP000634668">
    <property type="component" value="Unassembled WGS sequence"/>
</dbReference>
<dbReference type="GO" id="GO:0000155">
    <property type="term" value="F:phosphorelay sensor kinase activity"/>
    <property type="evidence" value="ECO:0007669"/>
    <property type="project" value="InterPro"/>
</dbReference>
<evidence type="ECO:0000256" key="2">
    <source>
        <dbReference type="ARBA" id="ARBA00012438"/>
    </source>
</evidence>
<dbReference type="AlphaFoldDB" id="A0A918IQ49"/>
<protein>
    <recommendedName>
        <fullName evidence="2">histidine kinase</fullName>
        <ecNumber evidence="2">2.7.13.3</ecNumber>
    </recommendedName>
</protein>
<keyword evidence="5" id="KW-0418">Kinase</keyword>
<dbReference type="InterPro" id="IPR036890">
    <property type="entry name" value="HATPase_C_sf"/>
</dbReference>
<reference evidence="10" key="2">
    <citation type="submission" date="2020-09" db="EMBL/GenBank/DDBJ databases">
        <authorList>
            <person name="Sun Q."/>
            <person name="Kim S."/>
        </authorList>
    </citation>
    <scope>NUCLEOTIDE SEQUENCE</scope>
    <source>
        <strain evidence="10">KCTC 12113</strain>
    </source>
</reference>
<keyword evidence="6" id="KW-0175">Coiled coil</keyword>
<feature type="coiled-coil region" evidence="6">
    <location>
        <begin position="822"/>
        <end position="856"/>
    </location>
</feature>
<keyword evidence="11" id="KW-1185">Reference proteome</keyword>
<evidence type="ECO:0000256" key="3">
    <source>
        <dbReference type="ARBA" id="ARBA00022553"/>
    </source>
</evidence>
<dbReference type="PROSITE" id="PS50112">
    <property type="entry name" value="PAS"/>
    <property type="match status" value="4"/>
</dbReference>
<evidence type="ECO:0000256" key="1">
    <source>
        <dbReference type="ARBA" id="ARBA00000085"/>
    </source>
</evidence>
<dbReference type="Pfam" id="PF00512">
    <property type="entry name" value="HisKA"/>
    <property type="match status" value="1"/>
</dbReference>
<organism evidence="10 11">
    <name type="scientific">Arenibacter certesii</name>
    <dbReference type="NCBI Taxonomy" id="228955"/>
    <lineage>
        <taxon>Bacteria</taxon>
        <taxon>Pseudomonadati</taxon>
        <taxon>Bacteroidota</taxon>
        <taxon>Flavobacteriia</taxon>
        <taxon>Flavobacteriales</taxon>
        <taxon>Flavobacteriaceae</taxon>
        <taxon>Arenibacter</taxon>
    </lineage>
</organism>
<feature type="domain" description="PAS" evidence="8">
    <location>
        <begin position="704"/>
        <end position="777"/>
    </location>
</feature>
<feature type="domain" description="PAC" evidence="9">
    <location>
        <begin position="379"/>
        <end position="432"/>
    </location>
</feature>
<evidence type="ECO:0000256" key="4">
    <source>
        <dbReference type="ARBA" id="ARBA00022679"/>
    </source>
</evidence>
<dbReference type="InterPro" id="IPR003594">
    <property type="entry name" value="HATPase_dom"/>
</dbReference>
<dbReference type="InterPro" id="IPR013656">
    <property type="entry name" value="PAS_4"/>
</dbReference>
<dbReference type="PROSITE" id="PS50109">
    <property type="entry name" value="HIS_KIN"/>
    <property type="match status" value="1"/>
</dbReference>
<dbReference type="SMART" id="SM00387">
    <property type="entry name" value="HATPase_c"/>
    <property type="match status" value="1"/>
</dbReference>
<evidence type="ECO:0000259" key="7">
    <source>
        <dbReference type="PROSITE" id="PS50109"/>
    </source>
</evidence>
<dbReference type="SUPFAM" id="SSF55874">
    <property type="entry name" value="ATPase domain of HSP90 chaperone/DNA topoisomerase II/histidine kinase"/>
    <property type="match status" value="1"/>
</dbReference>
<evidence type="ECO:0000256" key="6">
    <source>
        <dbReference type="SAM" id="Coils"/>
    </source>
</evidence>
<feature type="domain" description="PAC" evidence="9">
    <location>
        <begin position="633"/>
        <end position="685"/>
    </location>
</feature>
<proteinExistence type="predicted"/>
<dbReference type="PANTHER" id="PTHR43304:SF1">
    <property type="entry name" value="PAC DOMAIN-CONTAINING PROTEIN"/>
    <property type="match status" value="1"/>
</dbReference>
<dbReference type="Pfam" id="PF02518">
    <property type="entry name" value="HATPase_c"/>
    <property type="match status" value="1"/>
</dbReference>
<dbReference type="SMART" id="SM00091">
    <property type="entry name" value="PAS"/>
    <property type="match status" value="5"/>
</dbReference>
<name>A0A918IQ49_9FLAO</name>
<feature type="domain" description="PAS" evidence="8">
    <location>
        <begin position="433"/>
        <end position="503"/>
    </location>
</feature>
<keyword evidence="4" id="KW-0808">Transferase</keyword>
<dbReference type="SUPFAM" id="SSF47384">
    <property type="entry name" value="Homodimeric domain of signal transducing histidine kinase"/>
    <property type="match status" value="1"/>
</dbReference>
<reference evidence="10" key="1">
    <citation type="journal article" date="2014" name="Int. J. Syst. Evol. Microbiol.">
        <title>Complete genome sequence of Corynebacterium casei LMG S-19264T (=DSM 44701T), isolated from a smear-ripened cheese.</title>
        <authorList>
            <consortium name="US DOE Joint Genome Institute (JGI-PGF)"/>
            <person name="Walter F."/>
            <person name="Albersmeier A."/>
            <person name="Kalinowski J."/>
            <person name="Ruckert C."/>
        </authorList>
    </citation>
    <scope>NUCLEOTIDE SEQUENCE</scope>
    <source>
        <strain evidence="10">KCTC 12113</strain>
    </source>
</reference>
<dbReference type="PROSITE" id="PS50113">
    <property type="entry name" value="PAC"/>
    <property type="match status" value="5"/>
</dbReference>
<gene>
    <name evidence="10" type="ORF">GCM10007383_09200</name>
</gene>
<feature type="domain" description="PAS" evidence="8">
    <location>
        <begin position="303"/>
        <end position="342"/>
    </location>
</feature>
<dbReference type="InterPro" id="IPR013655">
    <property type="entry name" value="PAS_fold_3"/>
</dbReference>
<feature type="domain" description="PAC" evidence="9">
    <location>
        <begin position="249"/>
        <end position="302"/>
    </location>
</feature>
<dbReference type="EC" id="2.7.13.3" evidence="2"/>
<dbReference type="Gene3D" id="3.30.450.20">
    <property type="entry name" value="PAS domain"/>
    <property type="match status" value="6"/>
</dbReference>
<dbReference type="Pfam" id="PF08448">
    <property type="entry name" value="PAS_4"/>
    <property type="match status" value="3"/>
</dbReference>
<evidence type="ECO:0000259" key="8">
    <source>
        <dbReference type="PROSITE" id="PS50112"/>
    </source>
</evidence>
<dbReference type="InterPro" id="IPR036097">
    <property type="entry name" value="HisK_dim/P_sf"/>
</dbReference>
<dbReference type="InterPro" id="IPR035965">
    <property type="entry name" value="PAS-like_dom_sf"/>
</dbReference>
<keyword evidence="3" id="KW-0597">Phosphoprotein</keyword>
<dbReference type="EMBL" id="BMWP01000004">
    <property type="protein sequence ID" value="GGW26303.1"/>
    <property type="molecule type" value="Genomic_DNA"/>
</dbReference>
<feature type="domain" description="Histidine kinase" evidence="7">
    <location>
        <begin position="856"/>
        <end position="1083"/>
    </location>
</feature>
<dbReference type="SMART" id="SM00086">
    <property type="entry name" value="PAC"/>
    <property type="match status" value="5"/>
</dbReference>